<evidence type="ECO:0000256" key="1">
    <source>
        <dbReference type="SAM" id="MobiDB-lite"/>
    </source>
</evidence>
<sequence>MSSDNSITFRSFSLEKDDHCKTIIKIEPEYMEKLGINEGDIVQITGTDKAFAFCFSATSQEIEKTKSQEIPIEYLNPSHKENVYPKMILSGLVASNACPSNRMRLVKLEKLTENFKDTIPEANVITLGTMEFAEKTMPKYKDNIDFSSLFGRLVKKKERISTSFLQDFAHKHQQTSRGGHSHPPKFSSLIVDAKPENKEFWIITKNTKFEFQNVSMSEFRGKAPKPESLSLLRVIPIVEKLHLHDTDIAFSSLEVFENNMKLSWYTHQRTKLPDYLLSNPSKFNDMNMRVDSPELTIQIKDDLGNVHSDGHSGGGGGSSGPDPTTNEMVSDYSGEFRFFSTLDSNAKEITIIINEIAWVKRERLKDPPPSIPPNMGTLSESNPKLSVLEGPWEFKITL</sequence>
<name>A0A0D5C1C1_9ARCH</name>
<keyword evidence="3" id="KW-1185">Reference proteome</keyword>
<accession>A0A0D5C1C1</accession>
<dbReference type="SUPFAM" id="SSF50692">
    <property type="entry name" value="ADC-like"/>
    <property type="match status" value="1"/>
</dbReference>
<dbReference type="EMBL" id="CP011070">
    <property type="protein sequence ID" value="AJW70343.1"/>
    <property type="molecule type" value="Genomic_DNA"/>
</dbReference>
<dbReference type="HOGENOM" id="CLU_691881_0_0_2"/>
<protein>
    <submittedName>
        <fullName evidence="2">Uncharacterized protein</fullName>
    </submittedName>
</protein>
<gene>
    <name evidence="2" type="ORF">NADRNF5_0647</name>
</gene>
<dbReference type="AlphaFoldDB" id="A0A0D5C1C1"/>
<dbReference type="RefSeq" id="WP_048115625.1">
    <property type="nucleotide sequence ID" value="NZ_CP011070.1"/>
</dbReference>
<dbReference type="STRING" id="1580092.NADRNF5_0647"/>
<dbReference type="InterPro" id="IPR009010">
    <property type="entry name" value="Asp_de-COase-like_dom_sf"/>
</dbReference>
<reference evidence="3" key="1">
    <citation type="submission" date="2015-03" db="EMBL/GenBank/DDBJ databases">
        <title>Characterization of two novel Thaumarchaeota isolated from the Northern Adriatic Sea.</title>
        <authorList>
            <person name="Bayer B."/>
            <person name="Vojvoda J."/>
            <person name="Offre P."/>
            <person name="Srivastava A."/>
            <person name="Elisabeth N."/>
            <person name="Garcia J.A.L."/>
            <person name="Schleper C."/>
            <person name="Herndl G.J."/>
        </authorList>
    </citation>
    <scope>NUCLEOTIDE SEQUENCE [LARGE SCALE GENOMIC DNA]</scope>
    <source>
        <strain evidence="3">NF5</strain>
    </source>
</reference>
<dbReference type="Gene3D" id="2.40.40.20">
    <property type="match status" value="1"/>
</dbReference>
<organism evidence="2 3">
    <name type="scientific">Nitrosopumilus adriaticus</name>
    <dbReference type="NCBI Taxonomy" id="1580092"/>
    <lineage>
        <taxon>Archaea</taxon>
        <taxon>Nitrososphaerota</taxon>
        <taxon>Nitrososphaeria</taxon>
        <taxon>Nitrosopumilales</taxon>
        <taxon>Nitrosopumilaceae</taxon>
        <taxon>Nitrosopumilus</taxon>
    </lineage>
</organism>
<dbReference type="Proteomes" id="UP000032408">
    <property type="component" value="Chromosome"/>
</dbReference>
<dbReference type="KEGG" id="nin:NADRNF5_0647"/>
<evidence type="ECO:0000313" key="3">
    <source>
        <dbReference type="Proteomes" id="UP000032408"/>
    </source>
</evidence>
<feature type="region of interest" description="Disordered" evidence="1">
    <location>
        <begin position="303"/>
        <end position="327"/>
    </location>
</feature>
<dbReference type="GeneID" id="24819876"/>
<reference evidence="2 3" key="2">
    <citation type="journal article" date="2016" name="ISME J.">
        <title>Physiological and genomic characterization of two novel marine thaumarchaeal strains indicates niche differentiation.</title>
        <authorList>
            <person name="Bayer B."/>
            <person name="Vojvoda J."/>
            <person name="Offre P."/>
            <person name="Alves R.J."/>
            <person name="Elisabeth N.H."/>
            <person name="Garcia J.A."/>
            <person name="Volland J.M."/>
            <person name="Srivastava A."/>
            <person name="Schleper C."/>
            <person name="Herndl G.J."/>
        </authorList>
    </citation>
    <scope>NUCLEOTIDE SEQUENCE [LARGE SCALE GENOMIC DNA]</scope>
    <source>
        <strain evidence="2 3">NF5</strain>
    </source>
</reference>
<proteinExistence type="predicted"/>
<evidence type="ECO:0000313" key="2">
    <source>
        <dbReference type="EMBL" id="AJW70343.1"/>
    </source>
</evidence>
<dbReference type="OrthoDB" id="3051at2157"/>